<dbReference type="PANTHER" id="PTHR45929:SF7">
    <property type="entry name" value="LAS SEVENTEEN-BINDING PROTEIN 1"/>
    <property type="match status" value="1"/>
</dbReference>
<dbReference type="Pfam" id="PF00018">
    <property type="entry name" value="SH3_1"/>
    <property type="match status" value="1"/>
</dbReference>
<dbReference type="SMART" id="SM00326">
    <property type="entry name" value="SH3"/>
    <property type="match status" value="1"/>
</dbReference>
<dbReference type="Proteomes" id="UP000001798">
    <property type="component" value="Chromosome 9"/>
</dbReference>
<feature type="region of interest" description="Disordered" evidence="3">
    <location>
        <begin position="83"/>
        <end position="110"/>
    </location>
</feature>
<evidence type="ECO:0000256" key="2">
    <source>
        <dbReference type="PROSITE-ProRule" id="PRU00192"/>
    </source>
</evidence>
<protein>
    <recommendedName>
        <fullName evidence="4">SH3 domain-containing protein</fullName>
    </recommendedName>
</protein>
<dbReference type="InterPro" id="IPR001452">
    <property type="entry name" value="SH3_domain"/>
</dbReference>
<dbReference type="PANTHER" id="PTHR45929">
    <property type="entry name" value="JAK PATHWAY SIGNAL TRANSDUCTION ADAPTOR MOLECULE"/>
    <property type="match status" value="1"/>
</dbReference>
<proteinExistence type="predicted"/>
<dbReference type="SUPFAM" id="SSF50044">
    <property type="entry name" value="SH3-domain"/>
    <property type="match status" value="1"/>
</dbReference>
<feature type="region of interest" description="Disordered" evidence="3">
    <location>
        <begin position="167"/>
        <end position="229"/>
    </location>
</feature>
<reference evidence="5 6" key="3">
    <citation type="journal article" date="2017" name="Mol. Plant Pathol.">
        <title>A gapless genome sequence of the fungus Botrytis cinerea.</title>
        <authorList>
            <person name="Van Kan J.A."/>
            <person name="Stassen J.H."/>
            <person name="Mosbach A."/>
            <person name="Van Der Lee T.A."/>
            <person name="Faino L."/>
            <person name="Farmer A.D."/>
            <person name="Papasotiriou D.G."/>
            <person name="Zhou S."/>
            <person name="Seidl M.F."/>
            <person name="Cottam E."/>
            <person name="Edel D."/>
            <person name="Hahn M."/>
            <person name="Schwartz D.C."/>
            <person name="Dietrich R.A."/>
            <person name="Widdison S."/>
            <person name="Scalliet G."/>
        </authorList>
    </citation>
    <scope>NUCLEOTIDE SEQUENCE [LARGE SCALE GENOMIC DNA]</scope>
    <source>
        <strain evidence="5 6">B05.10</strain>
    </source>
</reference>
<sequence length="256" mass="27801">MSTSMPPERRQQIMKANRSIRNIKNELENLLEDELIAYDVYELVVSKLPSEISLNSTSSPAPRANAVAPAPVAPVAAFSQLNVNNDNPPPSYQSTPNLPPRGPTQPPARPEVGRATALYRYTEPEDCNFDVGDTIIIYEYMNDDWWMGKNEKTGKEGVFPSNYVQKHQNQSPQGAYYGNEKATYSPYGSQQQGSAPPGPSNPYNSSVPPMAVAEQPTEDKTSKGGEMGKKFGKKLGNAAIFGAGATIGGNIVNSIF</sequence>
<dbReference type="VEuPathDB" id="FungiDB:Bcin09g03820"/>
<dbReference type="AlphaFoldDB" id="A0A384JT30"/>
<dbReference type="PRINTS" id="PR00452">
    <property type="entry name" value="SH3DOMAIN"/>
</dbReference>
<evidence type="ECO:0000256" key="1">
    <source>
        <dbReference type="ARBA" id="ARBA00022443"/>
    </source>
</evidence>
<dbReference type="RefSeq" id="XP_024550880.1">
    <property type="nucleotide sequence ID" value="XM_024695087.1"/>
</dbReference>
<dbReference type="OrthoDB" id="6250593at2759"/>
<reference evidence="5 6" key="2">
    <citation type="journal article" date="2012" name="Eukaryot. Cell">
        <title>Genome update of Botrytis cinerea strains B05.10 and T4.</title>
        <authorList>
            <person name="Staats M."/>
            <person name="van Kan J.A."/>
        </authorList>
    </citation>
    <scope>NUCLEOTIDE SEQUENCE [LARGE SCALE GENOMIC DNA]</scope>
    <source>
        <strain evidence="5 6">B05.10</strain>
    </source>
</reference>
<dbReference type="PROSITE" id="PS50002">
    <property type="entry name" value="SH3"/>
    <property type="match status" value="1"/>
</dbReference>
<feature type="compositionally biased region" description="Basic and acidic residues" evidence="3">
    <location>
        <begin position="217"/>
        <end position="229"/>
    </location>
</feature>
<dbReference type="InterPro" id="IPR050670">
    <property type="entry name" value="STAM"/>
</dbReference>
<evidence type="ECO:0000256" key="3">
    <source>
        <dbReference type="SAM" id="MobiDB-lite"/>
    </source>
</evidence>
<gene>
    <name evidence="5" type="ORF">BCIN_09g03820</name>
</gene>
<feature type="compositionally biased region" description="Pro residues" evidence="3">
    <location>
        <begin position="87"/>
        <end position="109"/>
    </location>
</feature>
<feature type="domain" description="SH3" evidence="4">
    <location>
        <begin position="110"/>
        <end position="169"/>
    </location>
</feature>
<keyword evidence="1 2" id="KW-0728">SH3 domain</keyword>
<reference evidence="5 6" key="1">
    <citation type="journal article" date="2011" name="PLoS Genet.">
        <title>Genomic analysis of the necrotrophic fungal pathogens Sclerotinia sclerotiorum and Botrytis cinerea.</title>
        <authorList>
            <person name="Amselem J."/>
            <person name="Cuomo C.A."/>
            <person name="van Kan J.A."/>
            <person name="Viaud M."/>
            <person name="Benito E.P."/>
            <person name="Couloux A."/>
            <person name="Coutinho P.M."/>
            <person name="de Vries R.P."/>
            <person name="Dyer P.S."/>
            <person name="Fillinger S."/>
            <person name="Fournier E."/>
            <person name="Gout L."/>
            <person name="Hahn M."/>
            <person name="Kohn L."/>
            <person name="Lapalu N."/>
            <person name="Plummer K.M."/>
            <person name="Pradier J.M."/>
            <person name="Quevillon E."/>
            <person name="Sharon A."/>
            <person name="Simon A."/>
            <person name="ten Have A."/>
            <person name="Tudzynski B."/>
            <person name="Tudzynski P."/>
            <person name="Wincker P."/>
            <person name="Andrew M."/>
            <person name="Anthouard V."/>
            <person name="Beever R.E."/>
            <person name="Beffa R."/>
            <person name="Benoit I."/>
            <person name="Bouzid O."/>
            <person name="Brault B."/>
            <person name="Chen Z."/>
            <person name="Choquer M."/>
            <person name="Collemare J."/>
            <person name="Cotton P."/>
            <person name="Danchin E.G."/>
            <person name="Da Silva C."/>
            <person name="Gautier A."/>
            <person name="Giraud C."/>
            <person name="Giraud T."/>
            <person name="Gonzalez C."/>
            <person name="Grossetete S."/>
            <person name="Guldener U."/>
            <person name="Henrissat B."/>
            <person name="Howlett B.J."/>
            <person name="Kodira C."/>
            <person name="Kretschmer M."/>
            <person name="Lappartient A."/>
            <person name="Leroch M."/>
            <person name="Levis C."/>
            <person name="Mauceli E."/>
            <person name="Neuveglise C."/>
            <person name="Oeser B."/>
            <person name="Pearson M."/>
            <person name="Poulain J."/>
            <person name="Poussereau N."/>
            <person name="Quesneville H."/>
            <person name="Rascle C."/>
            <person name="Schumacher J."/>
            <person name="Segurens B."/>
            <person name="Sexton A."/>
            <person name="Silva E."/>
            <person name="Sirven C."/>
            <person name="Soanes D.M."/>
            <person name="Talbot N.J."/>
            <person name="Templeton M."/>
            <person name="Yandava C."/>
            <person name="Yarden O."/>
            <person name="Zeng Q."/>
            <person name="Rollins J.A."/>
            <person name="Lebrun M.H."/>
            <person name="Dickman M."/>
        </authorList>
    </citation>
    <scope>NUCLEOTIDE SEQUENCE [LARGE SCALE GENOMIC DNA]</scope>
    <source>
        <strain evidence="5 6">B05.10</strain>
    </source>
</reference>
<organism evidence="5 6">
    <name type="scientific">Botryotinia fuckeliana (strain B05.10)</name>
    <name type="common">Noble rot fungus</name>
    <name type="synonym">Botrytis cinerea</name>
    <dbReference type="NCBI Taxonomy" id="332648"/>
    <lineage>
        <taxon>Eukaryota</taxon>
        <taxon>Fungi</taxon>
        <taxon>Dikarya</taxon>
        <taxon>Ascomycota</taxon>
        <taxon>Pezizomycotina</taxon>
        <taxon>Leotiomycetes</taxon>
        <taxon>Helotiales</taxon>
        <taxon>Sclerotiniaceae</taxon>
        <taxon>Botrytis</taxon>
    </lineage>
</organism>
<dbReference type="GeneID" id="5432085"/>
<keyword evidence="6" id="KW-1185">Reference proteome</keyword>
<evidence type="ECO:0000259" key="4">
    <source>
        <dbReference type="PROSITE" id="PS50002"/>
    </source>
</evidence>
<accession>A0A384JT30</accession>
<dbReference type="EMBL" id="CP009813">
    <property type="protein sequence ID" value="ATZ53547.1"/>
    <property type="molecule type" value="Genomic_DNA"/>
</dbReference>
<dbReference type="Gene3D" id="2.30.30.40">
    <property type="entry name" value="SH3 Domains"/>
    <property type="match status" value="1"/>
</dbReference>
<dbReference type="InterPro" id="IPR036028">
    <property type="entry name" value="SH3-like_dom_sf"/>
</dbReference>
<evidence type="ECO:0000313" key="5">
    <source>
        <dbReference type="EMBL" id="ATZ53547.1"/>
    </source>
</evidence>
<name>A0A384JT30_BOTFB</name>
<evidence type="ECO:0000313" key="6">
    <source>
        <dbReference type="Proteomes" id="UP000001798"/>
    </source>
</evidence>
<dbReference type="CDD" id="cd00174">
    <property type="entry name" value="SH3"/>
    <property type="match status" value="1"/>
</dbReference>